<dbReference type="Gene3D" id="2.10.25.10">
    <property type="entry name" value="Laminin"/>
    <property type="match status" value="6"/>
</dbReference>
<feature type="disulfide bond" evidence="10">
    <location>
        <begin position="582"/>
        <end position="599"/>
    </location>
</feature>
<keyword evidence="4" id="KW-0732">Signal</keyword>
<proteinExistence type="predicted"/>
<evidence type="ECO:0000259" key="12">
    <source>
        <dbReference type="PROSITE" id="PS51115"/>
    </source>
</evidence>
<dbReference type="PANTHER" id="PTHR10574">
    <property type="entry name" value="NETRIN/LAMININ-RELATED"/>
    <property type="match status" value="1"/>
</dbReference>
<keyword evidence="9 10" id="KW-0424">Laminin EGF-like domain</keyword>
<feature type="domain" description="Laminin IV type A" evidence="12">
    <location>
        <begin position="658"/>
        <end position="831"/>
    </location>
</feature>
<keyword evidence="7" id="KW-0325">Glycoprotein</keyword>
<dbReference type="GO" id="GO:0009887">
    <property type="term" value="P:animal organ morphogenesis"/>
    <property type="evidence" value="ECO:0007669"/>
    <property type="project" value="TreeGrafter"/>
</dbReference>
<feature type="disulfide bond" evidence="10">
    <location>
        <begin position="601"/>
        <end position="610"/>
    </location>
</feature>
<dbReference type="InterPro" id="IPR008211">
    <property type="entry name" value="Laminin_N"/>
</dbReference>
<feature type="domain" description="Laminin EGF-like" evidence="11">
    <location>
        <begin position="531"/>
        <end position="579"/>
    </location>
</feature>
<dbReference type="SUPFAM" id="SSF57196">
    <property type="entry name" value="EGF/Laminin"/>
    <property type="match status" value="6"/>
</dbReference>
<evidence type="ECO:0000256" key="8">
    <source>
        <dbReference type="ARBA" id="ARBA00023273"/>
    </source>
</evidence>
<dbReference type="PROSITE" id="PS51115">
    <property type="entry name" value="LAMININ_IVA"/>
    <property type="match status" value="1"/>
</dbReference>
<dbReference type="SMART" id="SM00136">
    <property type="entry name" value="LamNT"/>
    <property type="match status" value="1"/>
</dbReference>
<keyword evidence="15" id="KW-1185">Reference proteome</keyword>
<evidence type="ECO:0000256" key="1">
    <source>
        <dbReference type="ARBA" id="ARBA00004316"/>
    </source>
</evidence>
<evidence type="ECO:0000256" key="2">
    <source>
        <dbReference type="ARBA" id="ARBA00004613"/>
    </source>
</evidence>
<feature type="disulfide bond" evidence="10">
    <location>
        <begin position="580"/>
        <end position="592"/>
    </location>
</feature>
<dbReference type="PROSITE" id="PS50027">
    <property type="entry name" value="EGF_LAM_2"/>
    <property type="match status" value="4"/>
</dbReference>
<evidence type="ECO:0000313" key="15">
    <source>
        <dbReference type="Proteomes" id="UP001163046"/>
    </source>
</evidence>
<dbReference type="GO" id="GO:0009888">
    <property type="term" value="P:tissue development"/>
    <property type="evidence" value="ECO:0007669"/>
    <property type="project" value="TreeGrafter"/>
</dbReference>
<organism evidence="14 15">
    <name type="scientific">Desmophyllum pertusum</name>
    <dbReference type="NCBI Taxonomy" id="174260"/>
    <lineage>
        <taxon>Eukaryota</taxon>
        <taxon>Metazoa</taxon>
        <taxon>Cnidaria</taxon>
        <taxon>Anthozoa</taxon>
        <taxon>Hexacorallia</taxon>
        <taxon>Scleractinia</taxon>
        <taxon>Caryophylliina</taxon>
        <taxon>Caryophylliidae</taxon>
        <taxon>Desmophyllum</taxon>
    </lineage>
</organism>
<dbReference type="Pfam" id="PF24973">
    <property type="entry name" value="EGF_LMN_ATRN"/>
    <property type="match status" value="2"/>
</dbReference>
<evidence type="ECO:0000256" key="6">
    <source>
        <dbReference type="ARBA" id="ARBA00023157"/>
    </source>
</evidence>
<comment type="caution">
    <text evidence="10">Lacks conserved residue(s) required for the propagation of feature annotation.</text>
</comment>
<dbReference type="CDD" id="cd00055">
    <property type="entry name" value="EGF_Lam"/>
    <property type="match status" value="7"/>
</dbReference>
<feature type="disulfide bond" evidence="10">
    <location>
        <begin position="553"/>
        <end position="562"/>
    </location>
</feature>
<dbReference type="GO" id="GO:0005576">
    <property type="term" value="C:extracellular region"/>
    <property type="evidence" value="ECO:0007669"/>
    <property type="project" value="UniProtKB-SubCell"/>
</dbReference>
<dbReference type="PROSITE" id="PS01248">
    <property type="entry name" value="EGF_LAM_1"/>
    <property type="match status" value="2"/>
</dbReference>
<evidence type="ECO:0000256" key="10">
    <source>
        <dbReference type="PROSITE-ProRule" id="PRU00460"/>
    </source>
</evidence>
<protein>
    <submittedName>
        <fullName evidence="14">Uncharacterized protein</fullName>
    </submittedName>
</protein>
<evidence type="ECO:0000256" key="7">
    <source>
        <dbReference type="ARBA" id="ARBA00023180"/>
    </source>
</evidence>
<feature type="domain" description="Laminin EGF-like" evidence="11">
    <location>
        <begin position="237"/>
        <end position="294"/>
    </location>
</feature>
<dbReference type="PROSITE" id="PS51117">
    <property type="entry name" value="LAMININ_NTER"/>
    <property type="match status" value="1"/>
</dbReference>
<evidence type="ECO:0000256" key="9">
    <source>
        <dbReference type="ARBA" id="ARBA00023292"/>
    </source>
</evidence>
<evidence type="ECO:0000313" key="14">
    <source>
        <dbReference type="EMBL" id="KAJ7334376.1"/>
    </source>
</evidence>
<feature type="domain" description="Laminin N-terminal" evidence="13">
    <location>
        <begin position="1"/>
        <end position="125"/>
    </location>
</feature>
<dbReference type="AlphaFoldDB" id="A0A9W9YER1"/>
<dbReference type="SMART" id="SM00180">
    <property type="entry name" value="EGF_Lam"/>
    <property type="match status" value="7"/>
</dbReference>
<dbReference type="FunFam" id="2.10.25.10:FF:000224">
    <property type="entry name" value="Usherin"/>
    <property type="match status" value="1"/>
</dbReference>
<dbReference type="PRINTS" id="PR00011">
    <property type="entry name" value="EGFLAMININ"/>
</dbReference>
<dbReference type="Pfam" id="PF00055">
    <property type="entry name" value="Laminin_N"/>
    <property type="match status" value="1"/>
</dbReference>
<keyword evidence="3" id="KW-0964">Secreted</keyword>
<accession>A0A9W9YER1</accession>
<dbReference type="FunFam" id="2.10.25.10:FF:000090">
    <property type="entry name" value="laminin subunit alpha"/>
    <property type="match status" value="2"/>
</dbReference>
<evidence type="ECO:0000256" key="3">
    <source>
        <dbReference type="ARBA" id="ARBA00022525"/>
    </source>
</evidence>
<dbReference type="InterPro" id="IPR050440">
    <property type="entry name" value="Laminin/Netrin_ECM"/>
</dbReference>
<evidence type="ECO:0000259" key="13">
    <source>
        <dbReference type="PROSITE" id="PS51117"/>
    </source>
</evidence>
<feature type="domain" description="Laminin EGF-like" evidence="11">
    <location>
        <begin position="295"/>
        <end position="348"/>
    </location>
</feature>
<keyword evidence="5" id="KW-0677">Repeat</keyword>
<gene>
    <name evidence="14" type="ORF">OS493_014687</name>
</gene>
<comment type="subcellular location">
    <subcellularLocation>
        <location evidence="1">Cell projection</location>
    </subcellularLocation>
    <subcellularLocation>
        <location evidence="2">Secreted</location>
    </subcellularLocation>
</comment>
<dbReference type="InterPro" id="IPR056863">
    <property type="entry name" value="LMN_ATRN_NET-like_EGF"/>
</dbReference>
<feature type="disulfide bond" evidence="10">
    <location>
        <begin position="318"/>
        <end position="327"/>
    </location>
</feature>
<dbReference type="GO" id="GO:0005604">
    <property type="term" value="C:basement membrane"/>
    <property type="evidence" value="ECO:0007669"/>
    <property type="project" value="UniProtKB-ARBA"/>
</dbReference>
<dbReference type="SMART" id="SM00281">
    <property type="entry name" value="LamB"/>
    <property type="match status" value="1"/>
</dbReference>
<dbReference type="Proteomes" id="UP001163046">
    <property type="component" value="Unassembled WGS sequence"/>
</dbReference>
<reference evidence="14" key="1">
    <citation type="submission" date="2023-01" db="EMBL/GenBank/DDBJ databases">
        <title>Genome assembly of the deep-sea coral Lophelia pertusa.</title>
        <authorList>
            <person name="Herrera S."/>
            <person name="Cordes E."/>
        </authorList>
    </citation>
    <scope>NUCLEOTIDE SEQUENCE</scope>
    <source>
        <strain evidence="14">USNM1676648</strain>
        <tissue evidence="14">Polyp</tissue>
    </source>
</reference>
<dbReference type="GO" id="GO:0042995">
    <property type="term" value="C:cell projection"/>
    <property type="evidence" value="ECO:0007669"/>
    <property type="project" value="UniProtKB-SubCell"/>
</dbReference>
<dbReference type="FunFam" id="2.10.25.10:FF:000188">
    <property type="entry name" value="Laminin subunit gamma 2"/>
    <property type="match status" value="1"/>
</dbReference>
<name>A0A9W9YER1_9CNID</name>
<dbReference type="InterPro" id="IPR000034">
    <property type="entry name" value="Laminin_IV"/>
</dbReference>
<dbReference type="EMBL" id="MU827784">
    <property type="protein sequence ID" value="KAJ7334376.1"/>
    <property type="molecule type" value="Genomic_DNA"/>
</dbReference>
<dbReference type="Pfam" id="PF00052">
    <property type="entry name" value="Laminin_B"/>
    <property type="match status" value="1"/>
</dbReference>
<keyword evidence="6 10" id="KW-1015">Disulfide bond</keyword>
<sequence>MILEKSNDYGKTWKVLQYYAYQCQRYYNMPGMAPVLKNNPFNVTCTEDYSTQYPARYGKVEYRFDKRYEAGCGYFDQDVQNFMLATNVRVRLEYPFTDGLENLFQNEETLNRYYYAISDIVVTGRCNCNGHARDCTGPRMEETCDCEHNTMGDDCEMCKPLFNNRPWMRANASHANECEECQCNNHGLACVYNDTLDLGICTSCRHNTEGPHCEKCLPKYYRDANVPLEDPNTCIACDCFPEGITNNGTCLQAATPSQQAGQCHCKNKVFGRQCDQCIPGYWGYRVDPPGECRACGCNNLGTVNNTIQCDQYTGGCPCKESVQGRYCDECKDGFYFFPISKDAEDCLRCPCDLGGAFPRCDKVSGSCFCRLGVEGTECKRSQQGRFYPALNFVRLEAEDMNGTFTTMTPSEGTRSNNSVEFDVLLDKLPQGSRQAWRSPQTFALYSGELYNFSLTYNSTDDGDNCSVLVDSLILIPDVNLTRVYTESERDTQDQLQSCVQASLSLVGPEPAYCNGLVFSASTEIYNGTLACGCDPVGSVSGSPCTAYGGQCQCQPGVVGRTCNSCDNGFYGFSSAGCKRCQCSIAGSLHTACHLTTGECQCKDNVQSLNCDSCKDGTYNLDAANQQGCLYCFGYGRAISCKSANGFVASTITSQFVNETVFDWLVVDRAGDGVPFANSSSNGLVVTSPSTPSWVYITAPGLFLGEQFRSYGQRLDVKMDIRDRGNGQNPPPANGDVILVSGTNEVALNFVPFPSPNITSYHVILDETHVIGEQSVSPLEFQSILAELTFLRVRATYYAFPHGSVTFKEISLETAVNGQGAPGEVTVRFVENATCTMNYTGLSCELCARGNYQFLIDPRCS</sequence>
<dbReference type="Gene3D" id="2.60.120.260">
    <property type="entry name" value="Galactose-binding domain-like"/>
    <property type="match status" value="1"/>
</dbReference>
<evidence type="ECO:0000259" key="11">
    <source>
        <dbReference type="PROSITE" id="PS50027"/>
    </source>
</evidence>
<feature type="domain" description="Laminin EGF-like" evidence="11">
    <location>
        <begin position="580"/>
        <end position="630"/>
    </location>
</feature>
<feature type="disulfide bond" evidence="10">
    <location>
        <begin position="265"/>
        <end position="274"/>
    </location>
</feature>
<evidence type="ECO:0000256" key="4">
    <source>
        <dbReference type="ARBA" id="ARBA00022729"/>
    </source>
</evidence>
<dbReference type="InterPro" id="IPR002049">
    <property type="entry name" value="LE_dom"/>
</dbReference>
<dbReference type="OrthoDB" id="5985440at2759"/>
<keyword evidence="8" id="KW-0966">Cell projection</keyword>
<dbReference type="PANTHER" id="PTHR10574:SF440">
    <property type="entry name" value="LAMININ EGF-LIKE DOMAIN-CONTAINING PROTEIN"/>
    <property type="match status" value="1"/>
</dbReference>
<comment type="caution">
    <text evidence="14">The sequence shown here is derived from an EMBL/GenBank/DDBJ whole genome shotgun (WGS) entry which is preliminary data.</text>
</comment>
<evidence type="ECO:0000256" key="5">
    <source>
        <dbReference type="ARBA" id="ARBA00022737"/>
    </source>
</evidence>
<dbReference type="Pfam" id="PF00053">
    <property type="entry name" value="EGF_laminin"/>
    <property type="match status" value="5"/>
</dbReference>